<reference evidence="3 4" key="1">
    <citation type="submission" date="2023-06" db="EMBL/GenBank/DDBJ databases">
        <title>Identification and characterization of antibiotic-resistant Gram-negative bacteria.</title>
        <authorList>
            <person name="Cho G.-S."/>
            <person name="Lee J."/>
            <person name="Tai E."/>
            <person name="Jeong S."/>
            <person name="Kim I."/>
            <person name="Kim B.-E."/>
            <person name="Jeong M.-I."/>
            <person name="Oh K.-K."/>
            <person name="Franz C.M.A.P."/>
        </authorList>
    </citation>
    <scope>NUCLEOTIDE SEQUENCE [LARGE SCALE GENOMIC DNA]</scope>
    <source>
        <strain evidence="3 4">V106_12</strain>
    </source>
</reference>
<protein>
    <submittedName>
        <fullName evidence="3">Uncharacterized protein</fullName>
    </submittedName>
</protein>
<sequence length="1181" mass="122619">MYIGVSKLARAASGGSVKQDKKFIEAINKAVQQSSMVSQKVIKRVTKDLDSAITSGNEQAVILLKKQLESLKVAQALSKTQDAELAKLFQQGQKLNDTQYQQLDKYLQKMTGLSTDLNMVLQTSLSNLSDDIVKAVNGDTSKQAKLHSAKQLAQAIGSSGMFDKSPAFKELLAFTKNQTDLTEQSTKQLIELVDKMNLEVQSVDRLNDLIKIAQDSSKDEKTQIHALNNIIVSLGDSNKFLNELNQLKAIANSSDAMSAKLNKLGPLLKHLETSSLQTRTLHTLQQIEFGLKKSGLSDTTKAKLKSGAAYVGGAAAGKAAEHGSDITKLLMSKIPGLNVVDMATDGAISDKASDIAGIGAGYIGAKTLGKVKGLLKGGGTATRAAESGVVGAAERAALRGGGSKGLLKLLGKGGRLGKLAAAAGAGYLMLSGDDAEAAPMVPQGVAVPESSANPLTEAAIYAAAPKVAAKTGVSALASKGATKAATSLLGEGAGGALAKGAKSVVGKASGIANVAVGAYDYATANNTAERKEAVGSTLGSMIGGAIGTAIPIPVVGTLIGATAGGYIGSKVSEWFAEDPQDNIPDDVKKNGPIAEAVCINDMIKNGDYDNDQIAKLRKYQQSCLSTQNISDYINNTAGGNVQRLMQIMDSSAMPSAYPEVYSAIMDYVNTTVIPNQKDADAKNVQGIGTALDVINQKQDVGKSITSTGGENQPSNSIDSLQIKTQKSITAIDSLPAQDQKQVSDLIDAGIDGSAKADAYVDDAGQHSLVNKLMGWVSNVLPTGIFPMVTMGVSADAMTGGNVSDWLANMFGGGGGGFFGPTKNQPGGVLPPEALNSIKSTVPSTGNEAEDVANTVMAGNERGTMSGYFESRGNVRSISTGAGDIGGVSYGGHQIASKTGTMGEFMRSPQAKAFAGQFAGLTPGTPAFNTAYKQFTSTSEGAAAMDKAQDDFIIATHYNPVVNRVQKNTGVDINKQSKAVQEAAYVSAVAYGSSGGASKLERAFKEAGISGDGQQDQAKMIDTIYQDRIAHIQQDYSKSPISTQRSMTARYQREWAVAKAVLAKENAAKGVTAVDTTSQAVMPMNTGQQTGITPSGASGIVAGDNSITPTAAGITVKPAQLDASSSALVRENEVLKNTRNNNPSVVPSQPAPIMPSNAGSIRPPSNIDDYGLAFANKLLWDN</sequence>
<feature type="domain" description="Type VI secretion system spike protein VgrG3-like C-terminal" evidence="2">
    <location>
        <begin position="862"/>
        <end position="1053"/>
    </location>
</feature>
<evidence type="ECO:0000259" key="2">
    <source>
        <dbReference type="Pfam" id="PF21277"/>
    </source>
</evidence>
<dbReference type="AlphaFoldDB" id="A0AAP4LCY4"/>
<comment type="caution">
    <text evidence="3">The sequence shown here is derived from an EMBL/GenBank/DDBJ whole genome shotgun (WGS) entry which is preliminary data.</text>
</comment>
<dbReference type="RefSeq" id="WP_285148956.1">
    <property type="nucleotide sequence ID" value="NZ_JASSOM010000088.1"/>
</dbReference>
<name>A0AAP4LCY4_9ENTR</name>
<evidence type="ECO:0000313" key="4">
    <source>
        <dbReference type="Proteomes" id="UP001223214"/>
    </source>
</evidence>
<dbReference type="EMBL" id="JASSOM010000088">
    <property type="protein sequence ID" value="MDK9365938.1"/>
    <property type="molecule type" value="Genomic_DNA"/>
</dbReference>
<accession>A0AAP4LCY4</accession>
<evidence type="ECO:0000259" key="1">
    <source>
        <dbReference type="Pfam" id="PF13488"/>
    </source>
</evidence>
<dbReference type="InterPro" id="IPR039567">
    <property type="entry name" value="Gly-zipper"/>
</dbReference>
<organism evidence="3 4">
    <name type="scientific">Lelliottia wanjuensis</name>
    <dbReference type="NCBI Taxonomy" id="3050585"/>
    <lineage>
        <taxon>Bacteria</taxon>
        <taxon>Pseudomonadati</taxon>
        <taxon>Pseudomonadota</taxon>
        <taxon>Gammaproteobacteria</taxon>
        <taxon>Enterobacterales</taxon>
        <taxon>Enterobacteriaceae</taxon>
        <taxon>Lelliottia</taxon>
    </lineage>
</organism>
<dbReference type="InterPro" id="IPR049073">
    <property type="entry name" value="T6SS_VgrG3-like_C"/>
</dbReference>
<feature type="domain" description="Glycine zipper" evidence="1">
    <location>
        <begin position="534"/>
        <end position="573"/>
    </location>
</feature>
<evidence type="ECO:0000313" key="3">
    <source>
        <dbReference type="EMBL" id="MDK9365938.1"/>
    </source>
</evidence>
<dbReference type="Proteomes" id="UP001223214">
    <property type="component" value="Unassembled WGS sequence"/>
</dbReference>
<proteinExistence type="predicted"/>
<gene>
    <name evidence="3" type="ORF">QQF32_22340</name>
</gene>
<dbReference type="Pfam" id="PF21277">
    <property type="entry name" value="T6SS_VgrG3-like_C"/>
    <property type="match status" value="1"/>
</dbReference>
<keyword evidence="4" id="KW-1185">Reference proteome</keyword>
<dbReference type="Pfam" id="PF13488">
    <property type="entry name" value="Gly-zipper_Omp"/>
    <property type="match status" value="1"/>
</dbReference>